<organism evidence="1 2">
    <name type="scientific">Microthlaspi erraticum</name>
    <dbReference type="NCBI Taxonomy" id="1685480"/>
    <lineage>
        <taxon>Eukaryota</taxon>
        <taxon>Viridiplantae</taxon>
        <taxon>Streptophyta</taxon>
        <taxon>Embryophyta</taxon>
        <taxon>Tracheophyta</taxon>
        <taxon>Spermatophyta</taxon>
        <taxon>Magnoliopsida</taxon>
        <taxon>eudicotyledons</taxon>
        <taxon>Gunneridae</taxon>
        <taxon>Pentapetalae</taxon>
        <taxon>rosids</taxon>
        <taxon>malvids</taxon>
        <taxon>Brassicales</taxon>
        <taxon>Brassicaceae</taxon>
        <taxon>Coluteocarpeae</taxon>
        <taxon>Microthlaspi</taxon>
    </lineage>
</organism>
<evidence type="ECO:0000313" key="1">
    <source>
        <dbReference type="EMBL" id="CAA7040408.1"/>
    </source>
</evidence>
<gene>
    <name evidence="1" type="ORF">MERR_LOCUS27643</name>
</gene>
<dbReference type="InterPro" id="IPR011050">
    <property type="entry name" value="Pectin_lyase_fold/virulence"/>
</dbReference>
<dbReference type="InterPro" id="IPR012334">
    <property type="entry name" value="Pectin_lyas_fold"/>
</dbReference>
<dbReference type="Gene3D" id="2.160.20.10">
    <property type="entry name" value="Single-stranded right-handed beta-helix, Pectin lyase-like"/>
    <property type="match status" value="1"/>
</dbReference>
<comment type="caution">
    <text evidence="1">The sequence shown here is derived from an EMBL/GenBank/DDBJ whole genome shotgun (WGS) entry which is preliminary data.</text>
</comment>
<dbReference type="EMBL" id="CACVBM020001229">
    <property type="protein sequence ID" value="CAA7040408.1"/>
    <property type="molecule type" value="Genomic_DNA"/>
</dbReference>
<name>A0A6D2JT51_9BRAS</name>
<dbReference type="OrthoDB" id="2019149at2759"/>
<accession>A0A6D2JT51</accession>
<protein>
    <recommendedName>
        <fullName evidence="3">Pectinesterase</fullName>
    </recommendedName>
</protein>
<reference evidence="1" key="1">
    <citation type="submission" date="2020-01" db="EMBL/GenBank/DDBJ databases">
        <authorList>
            <person name="Mishra B."/>
        </authorList>
    </citation>
    <scope>NUCLEOTIDE SEQUENCE [LARGE SCALE GENOMIC DNA]</scope>
</reference>
<dbReference type="AlphaFoldDB" id="A0A6D2JT51"/>
<evidence type="ECO:0000313" key="2">
    <source>
        <dbReference type="Proteomes" id="UP000467841"/>
    </source>
</evidence>
<sequence length="66" mass="7328">MLSCSSSNTTEDLHRRHRKWVGPSGHNVITVSLYGHSQFRSVQDAVDSIPRNNSMGVVIKIGPGFY</sequence>
<evidence type="ECO:0008006" key="3">
    <source>
        <dbReference type="Google" id="ProtNLM"/>
    </source>
</evidence>
<proteinExistence type="predicted"/>
<dbReference type="SUPFAM" id="SSF51126">
    <property type="entry name" value="Pectin lyase-like"/>
    <property type="match status" value="1"/>
</dbReference>
<keyword evidence="2" id="KW-1185">Reference proteome</keyword>
<dbReference type="Proteomes" id="UP000467841">
    <property type="component" value="Unassembled WGS sequence"/>
</dbReference>